<keyword evidence="4 7" id="KW-0812">Transmembrane</keyword>
<dbReference type="NCBIfam" id="TIGR04057">
    <property type="entry name" value="SusC_RagA_signa"/>
    <property type="match status" value="1"/>
</dbReference>
<comment type="similarity">
    <text evidence="7">Belongs to the TonB-dependent receptor family.</text>
</comment>
<dbReference type="InterPro" id="IPR037066">
    <property type="entry name" value="Plug_dom_sf"/>
</dbReference>
<keyword evidence="9" id="KW-0732">Signal</keyword>
<feature type="domain" description="TonB-dependent receptor plug" evidence="11">
    <location>
        <begin position="228"/>
        <end position="359"/>
    </location>
</feature>
<dbReference type="InterPro" id="IPR011662">
    <property type="entry name" value="Secretin/TonB_short_N"/>
</dbReference>
<dbReference type="OrthoDB" id="9768177at2"/>
<dbReference type="SUPFAM" id="SSF49464">
    <property type="entry name" value="Carboxypeptidase regulatory domain-like"/>
    <property type="match status" value="1"/>
</dbReference>
<dbReference type="Proteomes" id="UP000249547">
    <property type="component" value="Unassembled WGS sequence"/>
</dbReference>
<dbReference type="Gene3D" id="2.40.170.20">
    <property type="entry name" value="TonB-dependent receptor, beta-barrel domain"/>
    <property type="match status" value="1"/>
</dbReference>
<dbReference type="Pfam" id="PF07660">
    <property type="entry name" value="STN"/>
    <property type="match status" value="1"/>
</dbReference>
<protein>
    <submittedName>
        <fullName evidence="12">TonB-linked SusC/RagA family outer membrane protein</fullName>
    </submittedName>
</protein>
<dbReference type="InterPro" id="IPR023996">
    <property type="entry name" value="TonB-dep_OMP_SusC/RagA"/>
</dbReference>
<accession>A0A327QFM9</accession>
<dbReference type="AlphaFoldDB" id="A0A327QFM9"/>
<dbReference type="InterPro" id="IPR023997">
    <property type="entry name" value="TonB-dep_OMP_SusC/RagA_CS"/>
</dbReference>
<sequence length="1165" mass="127517">MNKYLRFLYVCIMSGLVLALQLAANGTASATASSQETKPISVTIQVKNKNMEDVFADLSAKTGLSFHYDKSDLNVKKKVTLSCVKLPLEEVLAQVTEQTGLKFTIKNNKIIVGAEQTSPSGPNASVTLVNGASLYKDIHGTVKDKQGNPIPGVTVMIKGTNKGTQTIGNGNYVLNANVGDVLIFRSVGYLSQEVIIGSGETYDVTLEENVKSLNEFVVTALGIQKKSKELTYATQQISGDELSKVKDANVINSIAGKVAGVTITRSASGVGGSARVVLRGNKSTRENQPLYIIDGVPMANFTPSQPTDVWGQSSGIQSTGGRDGGDGISNLNPDDIESMNFLKGASAAALYGSQAANGVIIITTKKGKAGRVRVDFSSDVTFESVNKTPKLQFKYGQTEKPSPGKAGSPESWGDVVNAPDHVKDFWNTGVTWNNALSISGGTDKAQTYFSYSNLDNKGILPTSELKRHTFNFRESLKLLNDKLTIDANMTFVRQESANRLSSGIYYNPLTGLYNFPRGLNYDDYANKFEEFVPKRNLVMQRWWNIGYNQTADGWGGRDDQQNPNWILYRTRMESSRDRGMASVSMKYQIADWLNVQARGSFDKSYDLYELKANAGTQIVIAPPNGRYINEKEGNTQLYADLILTANRQLNKHLKLGATLGTSVTDFKMHDRAFVGVNQNASPGLEYANKFSIANIQAKGLDAQQGIQQKQLQALFGSVQLGLNEYLYVDVTGRNDWSSTFAYTPTMSSGYFYYSLGLTAVVSDMVKLPEVVNFAKIRASYAQVGNDIAPYASRPGTFSQQIQNGKGNATLNTRNPLPGTYMKPEKNQSFEIGLETRLADDRVTFDFTYYVNNNHNQYMEVPAPVGSGSTIYYLNLGNIRNRGFEAMLTVTPVKTKSFSWNTSFNFASNKNTVVKLSDPSVPGALPSNRFTLTAFDVNMFGSFIKEGGSWGDIYSNRELKYNDKGQLLVEKDKDGNYIPQTNSLTQEPKKVGNPNPDFSLGWNNSFEFKDFFVSFLVDGKFGGKVMSVTQAVLDAYGTSQVSADARDAGGVKVNAVDVVTGNPVNVLRAKDYYFTTGGRAGIGELYMYDATTIRLRELAVSYKLPIRIKGLRDIKVGVIGRNLFFFKCDAPYDPEVSMGTGNGLQGIDVFGLPATRSIGVNLKVGF</sequence>
<keyword evidence="6 7" id="KW-0998">Cell outer membrane</keyword>
<gene>
    <name evidence="12" type="ORF">LX64_03604</name>
</gene>
<evidence type="ECO:0000256" key="4">
    <source>
        <dbReference type="ARBA" id="ARBA00022692"/>
    </source>
</evidence>
<evidence type="ECO:0000256" key="5">
    <source>
        <dbReference type="ARBA" id="ARBA00023136"/>
    </source>
</evidence>
<dbReference type="GO" id="GO:0009279">
    <property type="term" value="C:cell outer membrane"/>
    <property type="evidence" value="ECO:0007669"/>
    <property type="project" value="UniProtKB-SubCell"/>
</dbReference>
<dbReference type="InterPro" id="IPR008969">
    <property type="entry name" value="CarboxyPept-like_regulatory"/>
</dbReference>
<dbReference type="EMBL" id="QLLL01000006">
    <property type="protein sequence ID" value="RAJ02584.1"/>
    <property type="molecule type" value="Genomic_DNA"/>
</dbReference>
<dbReference type="PROSITE" id="PS52016">
    <property type="entry name" value="TONB_DEPENDENT_REC_3"/>
    <property type="match status" value="1"/>
</dbReference>
<keyword evidence="2 7" id="KW-0813">Transport</keyword>
<dbReference type="Pfam" id="PF07715">
    <property type="entry name" value="Plug"/>
    <property type="match status" value="1"/>
</dbReference>
<dbReference type="Gene3D" id="2.170.130.10">
    <property type="entry name" value="TonB-dependent receptor, plug domain"/>
    <property type="match status" value="1"/>
</dbReference>
<feature type="chain" id="PRO_5016274588" evidence="9">
    <location>
        <begin position="20"/>
        <end position="1165"/>
    </location>
</feature>
<feature type="signal peptide" evidence="9">
    <location>
        <begin position="1"/>
        <end position="19"/>
    </location>
</feature>
<organism evidence="12 13">
    <name type="scientific">Chitinophaga skermanii</name>
    <dbReference type="NCBI Taxonomy" id="331697"/>
    <lineage>
        <taxon>Bacteria</taxon>
        <taxon>Pseudomonadati</taxon>
        <taxon>Bacteroidota</taxon>
        <taxon>Chitinophagia</taxon>
        <taxon>Chitinophagales</taxon>
        <taxon>Chitinophagaceae</taxon>
        <taxon>Chitinophaga</taxon>
    </lineage>
</organism>
<evidence type="ECO:0000256" key="2">
    <source>
        <dbReference type="ARBA" id="ARBA00022448"/>
    </source>
</evidence>
<evidence type="ECO:0000259" key="10">
    <source>
        <dbReference type="Pfam" id="PF07660"/>
    </source>
</evidence>
<feature type="domain" description="Secretin/TonB short N-terminal" evidence="10">
    <location>
        <begin position="68"/>
        <end position="113"/>
    </location>
</feature>
<evidence type="ECO:0000256" key="9">
    <source>
        <dbReference type="SAM" id="SignalP"/>
    </source>
</evidence>
<feature type="region of interest" description="Disordered" evidence="8">
    <location>
        <begin position="308"/>
        <end position="332"/>
    </location>
</feature>
<dbReference type="InterPro" id="IPR039426">
    <property type="entry name" value="TonB-dep_rcpt-like"/>
</dbReference>
<evidence type="ECO:0000256" key="6">
    <source>
        <dbReference type="ARBA" id="ARBA00023237"/>
    </source>
</evidence>
<keyword evidence="3 7" id="KW-1134">Transmembrane beta strand</keyword>
<dbReference type="NCBIfam" id="TIGR04056">
    <property type="entry name" value="OMP_RagA_SusC"/>
    <property type="match status" value="1"/>
</dbReference>
<evidence type="ECO:0000256" key="3">
    <source>
        <dbReference type="ARBA" id="ARBA00022452"/>
    </source>
</evidence>
<dbReference type="Gene3D" id="3.55.50.30">
    <property type="match status" value="1"/>
</dbReference>
<reference evidence="12 13" key="1">
    <citation type="submission" date="2018-06" db="EMBL/GenBank/DDBJ databases">
        <title>Genomic Encyclopedia of Archaeal and Bacterial Type Strains, Phase II (KMG-II): from individual species to whole genera.</title>
        <authorList>
            <person name="Goeker M."/>
        </authorList>
    </citation>
    <scope>NUCLEOTIDE SEQUENCE [LARGE SCALE GENOMIC DNA]</scope>
    <source>
        <strain evidence="12 13">DSM 23857</strain>
    </source>
</reference>
<keyword evidence="5 7" id="KW-0472">Membrane</keyword>
<evidence type="ECO:0000256" key="7">
    <source>
        <dbReference type="PROSITE-ProRule" id="PRU01360"/>
    </source>
</evidence>
<evidence type="ECO:0000313" key="13">
    <source>
        <dbReference type="Proteomes" id="UP000249547"/>
    </source>
</evidence>
<evidence type="ECO:0000256" key="8">
    <source>
        <dbReference type="SAM" id="MobiDB-lite"/>
    </source>
</evidence>
<comment type="subcellular location">
    <subcellularLocation>
        <location evidence="1 7">Cell outer membrane</location>
        <topology evidence="1 7">Multi-pass membrane protein</topology>
    </subcellularLocation>
</comment>
<dbReference type="SUPFAM" id="SSF56935">
    <property type="entry name" value="Porins"/>
    <property type="match status" value="1"/>
</dbReference>
<evidence type="ECO:0000259" key="11">
    <source>
        <dbReference type="Pfam" id="PF07715"/>
    </source>
</evidence>
<feature type="compositionally biased region" description="Polar residues" evidence="8">
    <location>
        <begin position="308"/>
        <end position="320"/>
    </location>
</feature>
<dbReference type="InterPro" id="IPR036942">
    <property type="entry name" value="Beta-barrel_TonB_sf"/>
</dbReference>
<dbReference type="Gene3D" id="2.60.40.1120">
    <property type="entry name" value="Carboxypeptidase-like, regulatory domain"/>
    <property type="match status" value="1"/>
</dbReference>
<feature type="region of interest" description="Disordered" evidence="8">
    <location>
        <begin position="394"/>
        <end position="413"/>
    </location>
</feature>
<comment type="caution">
    <text evidence="12">The sequence shown here is derived from an EMBL/GenBank/DDBJ whole genome shotgun (WGS) entry which is preliminary data.</text>
</comment>
<evidence type="ECO:0000256" key="1">
    <source>
        <dbReference type="ARBA" id="ARBA00004571"/>
    </source>
</evidence>
<proteinExistence type="inferred from homology"/>
<name>A0A327QFM9_9BACT</name>
<dbReference type="RefSeq" id="WP_111599012.1">
    <property type="nucleotide sequence ID" value="NZ_QLLL01000006.1"/>
</dbReference>
<evidence type="ECO:0000313" key="12">
    <source>
        <dbReference type="EMBL" id="RAJ02584.1"/>
    </source>
</evidence>
<dbReference type="InterPro" id="IPR012910">
    <property type="entry name" value="Plug_dom"/>
</dbReference>
<dbReference type="Pfam" id="PF13715">
    <property type="entry name" value="CarbopepD_reg_2"/>
    <property type="match status" value="1"/>
</dbReference>
<keyword evidence="13" id="KW-1185">Reference proteome</keyword>